<evidence type="ECO:0000256" key="1">
    <source>
        <dbReference type="SAM" id="MobiDB-lite"/>
    </source>
</evidence>
<feature type="region of interest" description="Disordered" evidence="1">
    <location>
        <begin position="29"/>
        <end position="51"/>
    </location>
</feature>
<sequence>MAQFTYSDLMATDLGKLGTAVSDWKAMATDSARRGDPGHNPPGPGLIISDGPGGTVRVVEAMCTPEGPDQRTKDRMQWYADTIAGIVQHAAEVDAAAVRALRKSHGNDPYNAGHASYTSLDQEQLPRAKELAGLGEKANEKQRAELRRLWESLSPEARAQLWLGRKEDLMAAGILSPTMPQIAADGGAGRHDSQSAGFDEWVSRQKMQLLTEGADWKGMTDASRHMDHYLGNSGRPMQLPVDKMMADVPAFKSYVDDTVRLNQEEWRRKAVEEFKKNGGKPVAFPVEAKQPEGYYFAQKDNENWFYAVGGANSNVTGVVTAVPDADGNPKVSLDYQANVWDRYNWDEGKGVNVGPLDIPDGQMAKLHRVGLAQEFDMAGTSDVRHYDLGSANPDGNPLPGPGEGRDGRTDAGRDQQQDRTTHRPPGRTSVR</sequence>
<protein>
    <submittedName>
        <fullName evidence="2">Uncharacterized protein</fullName>
    </submittedName>
</protein>
<reference evidence="2 3" key="1">
    <citation type="submission" date="2019-09" db="EMBL/GenBank/DDBJ databases">
        <authorList>
            <person name="Liu P."/>
        </authorList>
    </citation>
    <scope>NUCLEOTIDE SEQUENCE [LARGE SCALE GENOMIC DNA]</scope>
    <source>
        <strain evidence="2 3">TRM68085</strain>
    </source>
</reference>
<keyword evidence="3" id="KW-1185">Reference proteome</keyword>
<feature type="region of interest" description="Disordered" evidence="1">
    <location>
        <begin position="383"/>
        <end position="431"/>
    </location>
</feature>
<feature type="compositionally biased region" description="Basic and acidic residues" evidence="1">
    <location>
        <begin position="403"/>
        <end position="421"/>
    </location>
</feature>
<name>A0A5N5EC55_9ACTN</name>
<evidence type="ECO:0000313" key="3">
    <source>
        <dbReference type="Proteomes" id="UP000326907"/>
    </source>
</evidence>
<dbReference type="EMBL" id="VYUA01000060">
    <property type="protein sequence ID" value="KAB2588085.1"/>
    <property type="molecule type" value="Genomic_DNA"/>
</dbReference>
<dbReference type="AlphaFoldDB" id="A0A5N5EC55"/>
<accession>A0A5N5EC55</accession>
<feature type="compositionally biased region" description="Basic residues" evidence="1">
    <location>
        <begin position="422"/>
        <end position="431"/>
    </location>
</feature>
<dbReference type="RefSeq" id="WP_151513738.1">
    <property type="nucleotide sequence ID" value="NZ_JBMVCA010000008.1"/>
</dbReference>
<dbReference type="Proteomes" id="UP000326907">
    <property type="component" value="Unassembled WGS sequence"/>
</dbReference>
<gene>
    <name evidence="2" type="ORF">F5983_34335</name>
</gene>
<proteinExistence type="predicted"/>
<comment type="caution">
    <text evidence="2">The sequence shown here is derived from an EMBL/GenBank/DDBJ whole genome shotgun (WGS) entry which is preliminary data.</text>
</comment>
<organism evidence="2 3">
    <name type="scientific">Streptomyces arboris</name>
    <dbReference type="NCBI Taxonomy" id="2600619"/>
    <lineage>
        <taxon>Bacteria</taxon>
        <taxon>Bacillati</taxon>
        <taxon>Actinomycetota</taxon>
        <taxon>Actinomycetes</taxon>
        <taxon>Kitasatosporales</taxon>
        <taxon>Streptomycetaceae</taxon>
        <taxon>Streptomyces</taxon>
    </lineage>
</organism>
<evidence type="ECO:0000313" key="2">
    <source>
        <dbReference type="EMBL" id="KAB2588085.1"/>
    </source>
</evidence>